<organism evidence="11 12">
    <name type="scientific">Pedobacter steynii</name>
    <dbReference type="NCBI Taxonomy" id="430522"/>
    <lineage>
        <taxon>Bacteria</taxon>
        <taxon>Pseudomonadati</taxon>
        <taxon>Bacteroidota</taxon>
        <taxon>Sphingobacteriia</taxon>
        <taxon>Sphingobacteriales</taxon>
        <taxon>Sphingobacteriaceae</taxon>
        <taxon>Pedobacter</taxon>
    </lineage>
</organism>
<dbReference type="Gene3D" id="3.30.1150.10">
    <property type="match status" value="1"/>
</dbReference>
<evidence type="ECO:0000256" key="9">
    <source>
        <dbReference type="ARBA" id="ARBA00023136"/>
    </source>
</evidence>
<evidence type="ECO:0000313" key="11">
    <source>
        <dbReference type="EMBL" id="AOM80037.1"/>
    </source>
</evidence>
<dbReference type="OrthoDB" id="649093at2"/>
<comment type="similarity">
    <text evidence="2">Belongs to the TonB family.</text>
</comment>
<protein>
    <recommendedName>
        <fullName evidence="10">TonB C-terminal domain-containing protein</fullName>
    </recommendedName>
</protein>
<evidence type="ECO:0000256" key="3">
    <source>
        <dbReference type="ARBA" id="ARBA00022448"/>
    </source>
</evidence>
<feature type="domain" description="TonB C-terminal" evidence="10">
    <location>
        <begin position="61"/>
        <end position="151"/>
    </location>
</feature>
<dbReference type="GO" id="GO:0055085">
    <property type="term" value="P:transmembrane transport"/>
    <property type="evidence" value="ECO:0007669"/>
    <property type="project" value="InterPro"/>
</dbReference>
<dbReference type="RefSeq" id="WP_069381699.1">
    <property type="nucleotide sequence ID" value="NZ_CP017141.1"/>
</dbReference>
<name>A0A1D7QN03_9SPHI</name>
<evidence type="ECO:0000256" key="5">
    <source>
        <dbReference type="ARBA" id="ARBA00022519"/>
    </source>
</evidence>
<dbReference type="AlphaFoldDB" id="A0A1D7QN03"/>
<dbReference type="PANTHER" id="PTHR33446:SF2">
    <property type="entry name" value="PROTEIN TONB"/>
    <property type="match status" value="1"/>
</dbReference>
<evidence type="ECO:0000256" key="2">
    <source>
        <dbReference type="ARBA" id="ARBA00006555"/>
    </source>
</evidence>
<keyword evidence="6" id="KW-0812">Transmembrane</keyword>
<keyword evidence="3" id="KW-0813">Transport</keyword>
<dbReference type="KEGG" id="psty:BFS30_24465"/>
<keyword evidence="12" id="KW-1185">Reference proteome</keyword>
<keyword evidence="8" id="KW-1133">Transmembrane helix</keyword>
<keyword evidence="5" id="KW-0997">Cell inner membrane</keyword>
<evidence type="ECO:0000259" key="10">
    <source>
        <dbReference type="PROSITE" id="PS52015"/>
    </source>
</evidence>
<dbReference type="NCBIfam" id="TIGR01352">
    <property type="entry name" value="tonB_Cterm"/>
    <property type="match status" value="1"/>
</dbReference>
<evidence type="ECO:0000256" key="4">
    <source>
        <dbReference type="ARBA" id="ARBA00022475"/>
    </source>
</evidence>
<evidence type="ECO:0000256" key="6">
    <source>
        <dbReference type="ARBA" id="ARBA00022692"/>
    </source>
</evidence>
<evidence type="ECO:0000256" key="8">
    <source>
        <dbReference type="ARBA" id="ARBA00022989"/>
    </source>
</evidence>
<evidence type="ECO:0000256" key="1">
    <source>
        <dbReference type="ARBA" id="ARBA00004383"/>
    </source>
</evidence>
<evidence type="ECO:0000256" key="7">
    <source>
        <dbReference type="ARBA" id="ARBA00022927"/>
    </source>
</evidence>
<dbReference type="PROSITE" id="PS52015">
    <property type="entry name" value="TONB_CTD"/>
    <property type="match status" value="1"/>
</dbReference>
<keyword evidence="7" id="KW-0653">Protein transport</keyword>
<sequence>MKLQNSEKIKKVLMPAFVFAIAGIFLIQSPSPVTAQEKPTTPLKRSDEKEKIYVSIDHMPEPSVDLSKYLHEKFKDPENAKNDTTKGLVVVQFIVGKDGKVSDAKIKKSIRADIDAEVLRVVNTLPDWKPGIHEGHPVAVYYTLPFRYKSN</sequence>
<keyword evidence="9" id="KW-0472">Membrane</keyword>
<comment type="subcellular location">
    <subcellularLocation>
        <location evidence="1">Cell inner membrane</location>
        <topology evidence="1">Single-pass membrane protein</topology>
        <orientation evidence="1">Periplasmic side</orientation>
    </subcellularLocation>
</comment>
<dbReference type="SUPFAM" id="SSF74653">
    <property type="entry name" value="TolA/TonB C-terminal domain"/>
    <property type="match status" value="1"/>
</dbReference>
<gene>
    <name evidence="11" type="ORF">BFS30_24465</name>
</gene>
<dbReference type="GO" id="GO:0015031">
    <property type="term" value="P:protein transport"/>
    <property type="evidence" value="ECO:0007669"/>
    <property type="project" value="UniProtKB-KW"/>
</dbReference>
<proteinExistence type="inferred from homology"/>
<accession>A0A1D7QN03</accession>
<dbReference type="InterPro" id="IPR006260">
    <property type="entry name" value="TonB/TolA_C"/>
</dbReference>
<dbReference type="InterPro" id="IPR051045">
    <property type="entry name" value="TonB-dependent_transducer"/>
</dbReference>
<evidence type="ECO:0000313" key="12">
    <source>
        <dbReference type="Proteomes" id="UP000094313"/>
    </source>
</evidence>
<dbReference type="Pfam" id="PF03544">
    <property type="entry name" value="TonB_C"/>
    <property type="match status" value="1"/>
</dbReference>
<dbReference type="Proteomes" id="UP000094313">
    <property type="component" value="Chromosome"/>
</dbReference>
<dbReference type="EMBL" id="CP017141">
    <property type="protein sequence ID" value="AOM80037.1"/>
    <property type="molecule type" value="Genomic_DNA"/>
</dbReference>
<dbReference type="GO" id="GO:0031992">
    <property type="term" value="F:energy transducer activity"/>
    <property type="evidence" value="ECO:0007669"/>
    <property type="project" value="TreeGrafter"/>
</dbReference>
<dbReference type="InterPro" id="IPR037682">
    <property type="entry name" value="TonB_C"/>
</dbReference>
<dbReference type="PANTHER" id="PTHR33446">
    <property type="entry name" value="PROTEIN TONB-RELATED"/>
    <property type="match status" value="1"/>
</dbReference>
<reference evidence="11 12" key="1">
    <citation type="submission" date="2016-08" db="EMBL/GenBank/DDBJ databases">
        <authorList>
            <person name="Seilhamer J.J."/>
        </authorList>
    </citation>
    <scope>NUCLEOTIDE SEQUENCE [LARGE SCALE GENOMIC DNA]</scope>
    <source>
        <strain evidence="11 12">DX4</strain>
    </source>
</reference>
<keyword evidence="4" id="KW-1003">Cell membrane</keyword>
<dbReference type="GO" id="GO:0098797">
    <property type="term" value="C:plasma membrane protein complex"/>
    <property type="evidence" value="ECO:0007669"/>
    <property type="project" value="TreeGrafter"/>
</dbReference>